<sequence>MTRTAIRIESIPYTIKIRVKQYLYQKIYIVGYKKISNKYKTPVIEFTNGKRIWMLKHEIALKYIS</sequence>
<evidence type="ECO:0000313" key="1">
    <source>
        <dbReference type="EMBL" id="ARW64180.1"/>
    </source>
</evidence>
<proteinExistence type="predicted"/>
<geneLocation type="chloroplast" evidence="1"/>
<dbReference type="AlphaFoldDB" id="A0A1Z1MDS2"/>
<keyword evidence="1" id="KW-0934">Plastid</keyword>
<protein>
    <submittedName>
        <fullName evidence="1">Cytochrome b6-f complex subunit PetP</fullName>
    </submittedName>
</protein>
<dbReference type="EMBL" id="MF101431">
    <property type="protein sequence ID" value="ARW64180.1"/>
    <property type="molecule type" value="Genomic_DNA"/>
</dbReference>
<gene>
    <name evidence="1" type="primary">petP</name>
</gene>
<accession>A0A1Z1MDS2</accession>
<name>A0A1Z1MDS2_9FLOR</name>
<reference evidence="1" key="1">
    <citation type="journal article" date="2017" name="J. Phycol.">
        <title>Analysis of chloroplast genomes and a supermatrix inform reclassification of the Rhodomelaceae (Rhodophyta).</title>
        <authorList>
            <person name="Diaz-Tapia P."/>
            <person name="Maggs C.A."/>
            <person name="West J.A."/>
            <person name="Verbruggen H."/>
        </authorList>
    </citation>
    <scope>NUCLEOTIDE SEQUENCE</scope>
    <source>
        <strain evidence="1">PD745</strain>
    </source>
</reference>
<keyword evidence="1" id="KW-0150">Chloroplast</keyword>
<organism evidence="1">
    <name type="scientific">Chondria sp.</name>
    <name type="common">in: red algae</name>
    <dbReference type="NCBI Taxonomy" id="1982705"/>
    <lineage>
        <taxon>Eukaryota</taxon>
        <taxon>Rhodophyta</taxon>
        <taxon>Florideophyceae</taxon>
        <taxon>Rhodymeniophycidae</taxon>
        <taxon>Ceramiales</taxon>
        <taxon>Rhodomelaceae</taxon>
        <taxon>Chondrieae</taxon>
        <taxon>Chondria</taxon>
    </lineage>
</organism>